<accession>A0ABV6DBY9</accession>
<evidence type="ECO:0000313" key="1">
    <source>
        <dbReference type="EMBL" id="MFC0210151.1"/>
    </source>
</evidence>
<comment type="caution">
    <text evidence="1">The sequence shown here is derived from an EMBL/GenBank/DDBJ whole genome shotgun (WGS) entry which is preliminary data.</text>
</comment>
<gene>
    <name evidence="1" type="ORF">ACFFJ2_17270</name>
</gene>
<reference evidence="1 2" key="1">
    <citation type="submission" date="2024-09" db="EMBL/GenBank/DDBJ databases">
        <authorList>
            <person name="Sun Q."/>
            <person name="Mori K."/>
        </authorList>
    </citation>
    <scope>NUCLEOTIDE SEQUENCE [LARGE SCALE GENOMIC DNA]</scope>
    <source>
        <strain evidence="1 2">CCM 8543</strain>
    </source>
</reference>
<protein>
    <submittedName>
        <fullName evidence="1">Uncharacterized protein</fullName>
    </submittedName>
</protein>
<name>A0ABV6DBY9_9HYPH</name>
<keyword evidence="2" id="KW-1185">Reference proteome</keyword>
<organism evidence="1 2">
    <name type="scientific">Chelativorans intermedius</name>
    <dbReference type="NCBI Taxonomy" id="515947"/>
    <lineage>
        <taxon>Bacteria</taxon>
        <taxon>Pseudomonadati</taxon>
        <taxon>Pseudomonadota</taxon>
        <taxon>Alphaproteobacteria</taxon>
        <taxon>Hyphomicrobiales</taxon>
        <taxon>Phyllobacteriaceae</taxon>
        <taxon>Chelativorans</taxon>
    </lineage>
</organism>
<dbReference type="RefSeq" id="WP_261522562.1">
    <property type="nucleotide sequence ID" value="NZ_JAODNW010000031.1"/>
</dbReference>
<dbReference type="Proteomes" id="UP001589755">
    <property type="component" value="Unassembled WGS sequence"/>
</dbReference>
<proteinExistence type="predicted"/>
<sequence>MSATFPAIKLPRSSVQDIAAQISDWAAPTARRTFFLSKASNCLERAAELARTDLALNGVAADFRVALPNISRIGFGGESRLGVDSDDRAAG</sequence>
<evidence type="ECO:0000313" key="2">
    <source>
        <dbReference type="Proteomes" id="UP001589755"/>
    </source>
</evidence>
<dbReference type="EMBL" id="JBHLXD010000040">
    <property type="protein sequence ID" value="MFC0210151.1"/>
    <property type="molecule type" value="Genomic_DNA"/>
</dbReference>